<dbReference type="PROSITE" id="PS51257">
    <property type="entry name" value="PROKAR_LIPOPROTEIN"/>
    <property type="match status" value="1"/>
</dbReference>
<dbReference type="AlphaFoldDB" id="A0A5P9CI34"/>
<organism evidence="1 2">
    <name type="scientific">Vibrio aquimaris</name>
    <dbReference type="NCBI Taxonomy" id="2587862"/>
    <lineage>
        <taxon>Bacteria</taxon>
        <taxon>Pseudomonadati</taxon>
        <taxon>Pseudomonadota</taxon>
        <taxon>Gammaproteobacteria</taxon>
        <taxon>Vibrionales</taxon>
        <taxon>Vibrionaceae</taxon>
        <taxon>Vibrio</taxon>
    </lineage>
</organism>
<protein>
    <recommendedName>
        <fullName evidence="3">Lipoprotein</fullName>
    </recommendedName>
</protein>
<name>A0A5P9CI34_9VIBR</name>
<dbReference type="RefSeq" id="WP_152430125.1">
    <property type="nucleotide sequence ID" value="NZ_CBCSDK010000002.1"/>
</dbReference>
<dbReference type="Proteomes" id="UP000326936">
    <property type="component" value="Chromosome"/>
</dbReference>
<reference evidence="1 2" key="1">
    <citation type="submission" date="2019-10" db="EMBL/GenBank/DDBJ databases">
        <title>Complete genome sequence of Vibrio sp. strain THAF100, isolated from non-filtered water from the water column of tank 6 of a marine aquarium containing stony-coral fragments. Water maintained at 26 degree C.</title>
        <authorList>
            <person name="Ruckert C."/>
            <person name="Franco A."/>
            <person name="Kalinowski J."/>
            <person name="Glaeser S."/>
        </authorList>
    </citation>
    <scope>NUCLEOTIDE SEQUENCE [LARGE SCALE GENOMIC DNA]</scope>
    <source>
        <strain evidence="1 2">THAF100</strain>
    </source>
</reference>
<evidence type="ECO:0000313" key="2">
    <source>
        <dbReference type="Proteomes" id="UP000326936"/>
    </source>
</evidence>
<dbReference type="EMBL" id="CP045350">
    <property type="protein sequence ID" value="QFT25914.1"/>
    <property type="molecule type" value="Genomic_DNA"/>
</dbReference>
<evidence type="ECO:0000313" key="1">
    <source>
        <dbReference type="EMBL" id="QFT25914.1"/>
    </source>
</evidence>
<dbReference type="OrthoDB" id="5895265at2"/>
<gene>
    <name evidence="1" type="ORF">FIV01_05695</name>
</gene>
<accession>A0A5P9CI34</accession>
<evidence type="ECO:0008006" key="3">
    <source>
        <dbReference type="Google" id="ProtNLM"/>
    </source>
</evidence>
<keyword evidence="2" id="KW-1185">Reference proteome</keyword>
<proteinExistence type="predicted"/>
<sequence>MYKPWFGVVLIVCSFSVFGCYSQSERQTDELRVEPLASYSVNADSIEFDALSNGCSHNRDFAFVVDHETEHSGQISIIRLKEDNCRKMPAYKRFKLPLDNSLLGKEIIIQNLINDIYKGSAL</sequence>
<dbReference type="KEGG" id="vaq:FIV01_05695"/>